<evidence type="ECO:0000313" key="2">
    <source>
        <dbReference type="Proteomes" id="UP000078250"/>
    </source>
</evidence>
<dbReference type="AlphaFoldDB" id="A0AAJ3HSQ6"/>
<protein>
    <submittedName>
        <fullName evidence="1">Uncharacterized protein</fullName>
    </submittedName>
</protein>
<keyword evidence="2" id="KW-1185">Reference proteome</keyword>
<proteinExistence type="predicted"/>
<organism evidence="1 2">
    <name type="scientific">Proteus hauseri ATCC 700826</name>
    <dbReference type="NCBI Taxonomy" id="1354271"/>
    <lineage>
        <taxon>Bacteria</taxon>
        <taxon>Pseudomonadati</taxon>
        <taxon>Pseudomonadota</taxon>
        <taxon>Gammaproteobacteria</taxon>
        <taxon>Enterobacterales</taxon>
        <taxon>Morganellaceae</taxon>
        <taxon>Proteus</taxon>
    </lineage>
</organism>
<accession>A0AAJ3HSQ6</accession>
<comment type="caution">
    <text evidence="1">The sequence shown here is derived from an EMBL/GenBank/DDBJ whole genome shotgun (WGS) entry which is preliminary data.</text>
</comment>
<sequence length="137" mass="15853">MYEIYKQENYLIDKHFESQKNKQLALVKEQQVLVNEQQGLVNEQLALVNKQLENEKAISSTSSYLVLGIESLIKDNFLIQEIKNGKIKTVKLDKNKIVSFLKCINERHKDELDSYKKEVGEKIKGKVVKISPLGKDF</sequence>
<dbReference type="EMBL" id="LXEV01000021">
    <property type="protein sequence ID" value="OAT47237.1"/>
    <property type="molecule type" value="Genomic_DNA"/>
</dbReference>
<dbReference type="Proteomes" id="UP000078250">
    <property type="component" value="Unassembled WGS sequence"/>
</dbReference>
<name>A0AAJ3HSQ6_PROHU</name>
<evidence type="ECO:0000313" key="1">
    <source>
        <dbReference type="EMBL" id="OAT47237.1"/>
    </source>
</evidence>
<reference evidence="1 2" key="1">
    <citation type="submission" date="2016-04" db="EMBL/GenBank/DDBJ databases">
        <title>ATOL: Assembling a taxonomically balanced genome-scale reconstruction of the evolutionary history of the Enterobacteriaceae.</title>
        <authorList>
            <person name="Plunkett G.III."/>
            <person name="Neeno-Eckwall E.C."/>
            <person name="Glasner J.D."/>
            <person name="Perna N.T."/>
        </authorList>
    </citation>
    <scope>NUCLEOTIDE SEQUENCE [LARGE SCALE GENOMIC DNA]</scope>
    <source>
        <strain evidence="1 2">ATCC 700826</strain>
    </source>
</reference>
<gene>
    <name evidence="1" type="ORF">M997_1764</name>
</gene>